<gene>
    <name evidence="1" type="ORF">ECRASSUSDP1_LOCUS6226</name>
</gene>
<evidence type="ECO:0000313" key="1">
    <source>
        <dbReference type="EMBL" id="CAI2364876.1"/>
    </source>
</evidence>
<protein>
    <submittedName>
        <fullName evidence="1">Uncharacterized protein</fullName>
    </submittedName>
</protein>
<accession>A0AAD1XBI0</accession>
<dbReference type="Proteomes" id="UP001295684">
    <property type="component" value="Unassembled WGS sequence"/>
</dbReference>
<proteinExistence type="predicted"/>
<sequence>MKWISLIFPHFLKVARLIFPSLNLLGGINLSFLLKELLHSCVTSPRKDRSESGCSFQDFSSILLDSFWVNEVPSITSFSLVSSALGRFSPESSAVMKSLLNLMLHLYVFILQEDSIIFAAETVYLADLKYFLSFSALFYYISKDPP</sequence>
<dbReference type="EMBL" id="CAMPGE010006032">
    <property type="protein sequence ID" value="CAI2364876.1"/>
    <property type="molecule type" value="Genomic_DNA"/>
</dbReference>
<reference evidence="1" key="1">
    <citation type="submission" date="2023-07" db="EMBL/GenBank/DDBJ databases">
        <authorList>
            <consortium name="AG Swart"/>
            <person name="Singh M."/>
            <person name="Singh A."/>
            <person name="Seah K."/>
            <person name="Emmerich C."/>
        </authorList>
    </citation>
    <scope>NUCLEOTIDE SEQUENCE</scope>
    <source>
        <strain evidence="1">DP1</strain>
    </source>
</reference>
<name>A0AAD1XBI0_EUPCR</name>
<evidence type="ECO:0000313" key="2">
    <source>
        <dbReference type="Proteomes" id="UP001295684"/>
    </source>
</evidence>
<dbReference type="AlphaFoldDB" id="A0AAD1XBI0"/>
<comment type="caution">
    <text evidence="1">The sequence shown here is derived from an EMBL/GenBank/DDBJ whole genome shotgun (WGS) entry which is preliminary data.</text>
</comment>
<keyword evidence="2" id="KW-1185">Reference proteome</keyword>
<organism evidence="1 2">
    <name type="scientific">Euplotes crassus</name>
    <dbReference type="NCBI Taxonomy" id="5936"/>
    <lineage>
        <taxon>Eukaryota</taxon>
        <taxon>Sar</taxon>
        <taxon>Alveolata</taxon>
        <taxon>Ciliophora</taxon>
        <taxon>Intramacronucleata</taxon>
        <taxon>Spirotrichea</taxon>
        <taxon>Hypotrichia</taxon>
        <taxon>Euplotida</taxon>
        <taxon>Euplotidae</taxon>
        <taxon>Moneuplotes</taxon>
    </lineage>
</organism>